<name>A0ABP9VD27_9DEIO</name>
<dbReference type="RefSeq" id="WP_353543116.1">
    <property type="nucleotide sequence ID" value="NZ_BAABRN010000039.1"/>
</dbReference>
<dbReference type="InterPro" id="IPR001434">
    <property type="entry name" value="OmcB-like_DUF11"/>
</dbReference>
<dbReference type="Pfam" id="PF01345">
    <property type="entry name" value="DUF11"/>
    <property type="match status" value="1"/>
</dbReference>
<comment type="caution">
    <text evidence="3">The sequence shown here is derived from an EMBL/GenBank/DDBJ whole genome shotgun (WGS) entry which is preliminary data.</text>
</comment>
<evidence type="ECO:0000313" key="4">
    <source>
        <dbReference type="Proteomes" id="UP001458946"/>
    </source>
</evidence>
<evidence type="ECO:0000256" key="1">
    <source>
        <dbReference type="SAM" id="MobiDB-lite"/>
    </source>
</evidence>
<proteinExistence type="predicted"/>
<protein>
    <recommendedName>
        <fullName evidence="2">DUF11 domain-containing protein</fullName>
    </recommendedName>
</protein>
<evidence type="ECO:0000313" key="3">
    <source>
        <dbReference type="EMBL" id="GAA5503143.1"/>
    </source>
</evidence>
<dbReference type="EMBL" id="BAABRN010000039">
    <property type="protein sequence ID" value="GAA5503143.1"/>
    <property type="molecule type" value="Genomic_DNA"/>
</dbReference>
<evidence type="ECO:0000259" key="2">
    <source>
        <dbReference type="Pfam" id="PF01345"/>
    </source>
</evidence>
<organism evidence="3 4">
    <name type="scientific">Deinococcus xinjiangensis</name>
    <dbReference type="NCBI Taxonomy" id="457454"/>
    <lineage>
        <taxon>Bacteria</taxon>
        <taxon>Thermotogati</taxon>
        <taxon>Deinococcota</taxon>
        <taxon>Deinococci</taxon>
        <taxon>Deinococcales</taxon>
        <taxon>Deinococcaceae</taxon>
        <taxon>Deinococcus</taxon>
    </lineage>
</organism>
<gene>
    <name evidence="3" type="ORF">Dxin01_02892</name>
</gene>
<feature type="region of interest" description="Disordered" evidence="1">
    <location>
        <begin position="253"/>
        <end position="272"/>
    </location>
</feature>
<dbReference type="InterPro" id="IPR047589">
    <property type="entry name" value="DUF11_rpt"/>
</dbReference>
<sequence>MISLFPFTPALENILLRSTAFCLCTLGLLSTLSWSAGQSICAAPAKDGDVTGLSGVVNTYYGSASGAVNLSAGSTSIRVGAVKRGATTDIAAGDLLLIMQMQGADINSTNTTAYGDGTAGNTTGQGQLSTTAGTYEFVVATGSVTAGSIGIRGSGAGGGLLNSYVSRDASATQGKARYQVIRVPQYGNLTLSGTLSASPWDGDDGGVVVLDVTGNLNWNGATIDLSGRGFRGGGGQALGGVGTQNPVVYTNTDWRTPSTANINGNKGEGIAGTPKYLYDPAVSTSALTVGSDEGYPNGSRGRGAPANAGGGGTDGDPSGNTQNSGGGGGGNGGAGGQGGNSWSSNLSIGGNGGAATPASLSRLFLGGGGGAGSRNNSSGVQSSGGNGGGIVIVRAGSSSGSGTVNVSGTVGVAPLEDGGGGGGAGGTAVIMVGTGTLGGLSINANGGNGSASWATQAAGTNNINAHGPGGGGGGGIIYTNVAGATTSAQNGVSGTTTTSKLTFGAQAGLIGRIGEGGLTGLSGQREGAACPVLRVEKSTSTPTVWRGAKATYTIKVTNTGGPSSVIRVQDTLPTGLVLSGSPSVSPTSSRVTNEDASSTTALDMQKFRLGYGESLSITFDALTPTHLGYMGTVFQNSATASATDAAGNPVSASYSAASSTAEDVQLLFPNLKLVKQVRNVTRDNAAGSVRFGTTGGGLPAETLEYCISYTNDGDGPLSGVKIQDSIPSNTDVLLAAYGSPDFGVKLTSNGTTTLYTSANDQATAPLDLGSLSQSGGLLLNLDTVAKGASGTVCFQTKIH</sequence>
<dbReference type="Proteomes" id="UP001458946">
    <property type="component" value="Unassembled WGS sequence"/>
</dbReference>
<feature type="compositionally biased region" description="Polar residues" evidence="1">
    <location>
        <begin position="253"/>
        <end position="264"/>
    </location>
</feature>
<feature type="compositionally biased region" description="Gly residues" evidence="1">
    <location>
        <begin position="324"/>
        <end position="339"/>
    </location>
</feature>
<feature type="compositionally biased region" description="Low complexity" evidence="1">
    <location>
        <begin position="298"/>
        <end position="307"/>
    </location>
</feature>
<feature type="region of interest" description="Disordered" evidence="1">
    <location>
        <begin position="288"/>
        <end position="353"/>
    </location>
</feature>
<feature type="domain" description="DUF11" evidence="2">
    <location>
        <begin position="533"/>
        <end position="644"/>
    </location>
</feature>
<keyword evidence="4" id="KW-1185">Reference proteome</keyword>
<dbReference type="NCBIfam" id="TIGR01451">
    <property type="entry name" value="B_ant_repeat"/>
    <property type="match status" value="2"/>
</dbReference>
<accession>A0ABP9VD27</accession>
<reference evidence="3 4" key="1">
    <citation type="submission" date="2024-02" db="EMBL/GenBank/DDBJ databases">
        <title>Deinococcus xinjiangensis NBRC 107630.</title>
        <authorList>
            <person name="Ichikawa N."/>
            <person name="Katano-Makiyama Y."/>
            <person name="Hidaka K."/>
        </authorList>
    </citation>
    <scope>NUCLEOTIDE SEQUENCE [LARGE SCALE GENOMIC DNA]</scope>
    <source>
        <strain evidence="3 4">NBRC 107630</strain>
    </source>
</reference>